<evidence type="ECO:0000256" key="1">
    <source>
        <dbReference type="SAM" id="Phobius"/>
    </source>
</evidence>
<protein>
    <submittedName>
        <fullName evidence="2">Uncharacterized protein</fullName>
    </submittedName>
</protein>
<keyword evidence="3" id="KW-1185">Reference proteome</keyword>
<dbReference type="AlphaFoldDB" id="A0A1J8Q6Q4"/>
<organism evidence="2 3">
    <name type="scientific">Rhizopogon vesiculosus</name>
    <dbReference type="NCBI Taxonomy" id="180088"/>
    <lineage>
        <taxon>Eukaryota</taxon>
        <taxon>Fungi</taxon>
        <taxon>Dikarya</taxon>
        <taxon>Basidiomycota</taxon>
        <taxon>Agaricomycotina</taxon>
        <taxon>Agaricomycetes</taxon>
        <taxon>Agaricomycetidae</taxon>
        <taxon>Boletales</taxon>
        <taxon>Suillineae</taxon>
        <taxon>Rhizopogonaceae</taxon>
        <taxon>Rhizopogon</taxon>
    </lineage>
</organism>
<accession>A0A1J8Q6Q4</accession>
<keyword evidence="1" id="KW-1133">Transmembrane helix</keyword>
<proteinExistence type="predicted"/>
<feature type="transmembrane region" description="Helical" evidence="1">
    <location>
        <begin position="12"/>
        <end position="29"/>
    </location>
</feature>
<gene>
    <name evidence="2" type="ORF">AZE42_13418</name>
</gene>
<dbReference type="EMBL" id="LVVM01002972">
    <property type="protein sequence ID" value="OJA15643.1"/>
    <property type="molecule type" value="Genomic_DNA"/>
</dbReference>
<comment type="caution">
    <text evidence="2">The sequence shown here is derived from an EMBL/GenBank/DDBJ whole genome shotgun (WGS) entry which is preliminary data.</text>
</comment>
<keyword evidence="1" id="KW-0472">Membrane</keyword>
<sequence>MFRILKGLPWNFAVTILAPTPVLCMILCWKTHSCPAFLMSVSSIDG</sequence>
<keyword evidence="1" id="KW-0812">Transmembrane</keyword>
<evidence type="ECO:0000313" key="2">
    <source>
        <dbReference type="EMBL" id="OJA15643.1"/>
    </source>
</evidence>
<reference evidence="2 3" key="1">
    <citation type="submission" date="2016-03" db="EMBL/GenBank/DDBJ databases">
        <title>Comparative genomics of the ectomycorrhizal sister species Rhizopogon vinicolor and Rhizopogon vesiculosus (Basidiomycota: Boletales) reveals a divergence of the mating type B locus.</title>
        <authorList>
            <person name="Mujic A.B."/>
            <person name="Kuo A."/>
            <person name="Tritt A."/>
            <person name="Lipzen A."/>
            <person name="Chen C."/>
            <person name="Johnson J."/>
            <person name="Sharma A."/>
            <person name="Barry K."/>
            <person name="Grigoriev I.V."/>
            <person name="Spatafora J.W."/>
        </authorList>
    </citation>
    <scope>NUCLEOTIDE SEQUENCE [LARGE SCALE GENOMIC DNA]</scope>
    <source>
        <strain evidence="2 3">AM-OR11-056</strain>
    </source>
</reference>
<dbReference type="Proteomes" id="UP000183567">
    <property type="component" value="Unassembled WGS sequence"/>
</dbReference>
<evidence type="ECO:0000313" key="3">
    <source>
        <dbReference type="Proteomes" id="UP000183567"/>
    </source>
</evidence>
<name>A0A1J8Q6Q4_9AGAM</name>